<dbReference type="PANTHER" id="PTHR47366">
    <property type="entry name" value="TWO-ON-TWO HEMOGLOBIN-3"/>
    <property type="match status" value="1"/>
</dbReference>
<dbReference type="Pfam" id="PF01152">
    <property type="entry name" value="Bac_globin"/>
    <property type="match status" value="1"/>
</dbReference>
<dbReference type="RefSeq" id="WP_377570183.1">
    <property type="nucleotide sequence ID" value="NZ_JBHTMP010000015.1"/>
</dbReference>
<dbReference type="CDD" id="cd14771">
    <property type="entry name" value="TrHb2_Mt-trHbO-like_O"/>
    <property type="match status" value="1"/>
</dbReference>
<dbReference type="InterPro" id="IPR044203">
    <property type="entry name" value="GlbO/GLB3-like"/>
</dbReference>
<proteinExistence type="inferred from homology"/>
<sequence>MNPASEPAQPQPATTFFEAIGGEPTFRKLVDEFYAGVADDPVLRPMYPEADLGPANDRMRLFLMQYWGGPNTYSAERGHPRLRLRHAPFRVGTVERDAWLRRMRRAVDSLDLPEEYAHTLWEYLERAAHFMVNVDPADEAAS</sequence>
<evidence type="ECO:0000313" key="7">
    <source>
        <dbReference type="Proteomes" id="UP001597260"/>
    </source>
</evidence>
<dbReference type="Gene3D" id="1.10.490.10">
    <property type="entry name" value="Globins"/>
    <property type="match status" value="1"/>
</dbReference>
<name>A0ABW3YCD4_9ACTN</name>
<dbReference type="InterPro" id="IPR012292">
    <property type="entry name" value="Globin/Proto"/>
</dbReference>
<gene>
    <name evidence="6" type="ORF">ACFQ4H_12155</name>
</gene>
<dbReference type="EMBL" id="JBHTMP010000015">
    <property type="protein sequence ID" value="MFD1321844.1"/>
    <property type="molecule type" value="Genomic_DNA"/>
</dbReference>
<keyword evidence="2" id="KW-0349">Heme</keyword>
<reference evidence="7" key="1">
    <citation type="journal article" date="2019" name="Int. J. Syst. Evol. Microbiol.">
        <title>The Global Catalogue of Microorganisms (GCM) 10K type strain sequencing project: providing services to taxonomists for standard genome sequencing and annotation.</title>
        <authorList>
            <consortium name="The Broad Institute Genomics Platform"/>
            <consortium name="The Broad Institute Genome Sequencing Center for Infectious Disease"/>
            <person name="Wu L."/>
            <person name="Ma J."/>
        </authorList>
    </citation>
    <scope>NUCLEOTIDE SEQUENCE [LARGE SCALE GENOMIC DNA]</scope>
    <source>
        <strain evidence="7">JCM 31037</strain>
    </source>
</reference>
<dbReference type="PANTHER" id="PTHR47366:SF1">
    <property type="entry name" value="TWO-ON-TWO HEMOGLOBIN-3"/>
    <property type="match status" value="1"/>
</dbReference>
<keyword evidence="1" id="KW-0813">Transport</keyword>
<comment type="caution">
    <text evidence="6">The sequence shown here is derived from an EMBL/GenBank/DDBJ whole genome shotgun (WGS) entry which is preliminary data.</text>
</comment>
<evidence type="ECO:0000313" key="6">
    <source>
        <dbReference type="EMBL" id="MFD1321844.1"/>
    </source>
</evidence>
<accession>A0ABW3YCD4</accession>
<evidence type="ECO:0000256" key="5">
    <source>
        <dbReference type="ARBA" id="ARBA00034496"/>
    </source>
</evidence>
<organism evidence="6 7">
    <name type="scientific">Micromonospora sonneratiae</name>
    <dbReference type="NCBI Taxonomy" id="1184706"/>
    <lineage>
        <taxon>Bacteria</taxon>
        <taxon>Bacillati</taxon>
        <taxon>Actinomycetota</taxon>
        <taxon>Actinomycetes</taxon>
        <taxon>Micromonosporales</taxon>
        <taxon>Micromonosporaceae</taxon>
        <taxon>Micromonospora</taxon>
    </lineage>
</organism>
<dbReference type="InterPro" id="IPR009050">
    <property type="entry name" value="Globin-like_sf"/>
</dbReference>
<dbReference type="SUPFAM" id="SSF46458">
    <property type="entry name" value="Globin-like"/>
    <property type="match status" value="1"/>
</dbReference>
<protein>
    <submittedName>
        <fullName evidence="6">Globin</fullName>
    </submittedName>
</protein>
<dbReference type="Proteomes" id="UP001597260">
    <property type="component" value="Unassembled WGS sequence"/>
</dbReference>
<keyword evidence="4" id="KW-0408">Iron</keyword>
<dbReference type="InterPro" id="IPR001486">
    <property type="entry name" value="Hemoglobin_trunc"/>
</dbReference>
<keyword evidence="7" id="KW-1185">Reference proteome</keyword>
<comment type="similarity">
    <text evidence="5">Belongs to the truncated hemoglobin family. Group II subfamily.</text>
</comment>
<evidence type="ECO:0000256" key="3">
    <source>
        <dbReference type="ARBA" id="ARBA00022723"/>
    </source>
</evidence>
<evidence type="ECO:0000256" key="2">
    <source>
        <dbReference type="ARBA" id="ARBA00022617"/>
    </source>
</evidence>
<keyword evidence="3" id="KW-0479">Metal-binding</keyword>
<evidence type="ECO:0000256" key="4">
    <source>
        <dbReference type="ARBA" id="ARBA00023004"/>
    </source>
</evidence>
<evidence type="ECO:0000256" key="1">
    <source>
        <dbReference type="ARBA" id="ARBA00022448"/>
    </source>
</evidence>